<name>A0A0R2DLM0_9LACO</name>
<dbReference type="FunFam" id="3.40.50.880:FF:000030">
    <property type="entry name" value="Gamma-glutamyl-gamma-aminobutyrate hydrolase PuuD"/>
    <property type="match status" value="1"/>
</dbReference>
<proteinExistence type="predicted"/>
<dbReference type="InterPro" id="IPR044668">
    <property type="entry name" value="PuuD-like"/>
</dbReference>
<dbReference type="AlphaFoldDB" id="A0A0R2DLM0"/>
<dbReference type="EMBL" id="AYZL01000008">
    <property type="protein sequence ID" value="KRN04566.1"/>
    <property type="molecule type" value="Genomic_DNA"/>
</dbReference>
<comment type="caution">
    <text evidence="1">The sequence shown here is derived from an EMBL/GenBank/DDBJ whole genome shotgun (WGS) entry which is preliminary data.</text>
</comment>
<dbReference type="RefSeq" id="WP_056974206.1">
    <property type="nucleotide sequence ID" value="NZ_AYZL01000008.1"/>
</dbReference>
<dbReference type="Proteomes" id="UP000051378">
    <property type="component" value="Unassembled WGS sequence"/>
</dbReference>
<dbReference type="PATRIC" id="fig|1423744.4.peg.16"/>
<protein>
    <submittedName>
        <fullName evidence="1">Gamma-glutamyl-gamma-aminobutyrate hydrolase</fullName>
    </submittedName>
</protein>
<dbReference type="Pfam" id="PF07722">
    <property type="entry name" value="Peptidase_C26"/>
    <property type="match status" value="1"/>
</dbReference>
<organism evidence="1 2">
    <name type="scientific">Holzapfeliella floricola DSM 23037 = JCM 16512</name>
    <dbReference type="NCBI Taxonomy" id="1423744"/>
    <lineage>
        <taxon>Bacteria</taxon>
        <taxon>Bacillati</taxon>
        <taxon>Bacillota</taxon>
        <taxon>Bacilli</taxon>
        <taxon>Lactobacillales</taxon>
        <taxon>Lactobacillaceae</taxon>
        <taxon>Holzapfeliella</taxon>
    </lineage>
</organism>
<dbReference type="InterPro" id="IPR029062">
    <property type="entry name" value="Class_I_gatase-like"/>
</dbReference>
<dbReference type="STRING" id="1423744.FC86_GL000014"/>
<sequence>MSHPIIGISGSFITDEGAPFPGYRRSYVNEDYVTSISDNGGIPFIIPLTTDSSVIKKQIEAVDALILSGGHDVSPRFYNEEPKAKLGDISPERDEFDFTLLKFAEEKQIPVLGICRGAQIMNVFHGGSLHQDLSYRLEESLKHDQQKHPNMPSHTVEIKQGSKLFDILKTNETLVNSFHHQVINQLADTFVKSAKAPDGVIEAFESPTHSFLLAVQWHPEMLHRKYQLMNNLFKSLINHTK</sequence>
<dbReference type="Gene3D" id="3.40.50.880">
    <property type="match status" value="1"/>
</dbReference>
<dbReference type="GO" id="GO:0005829">
    <property type="term" value="C:cytosol"/>
    <property type="evidence" value="ECO:0007669"/>
    <property type="project" value="TreeGrafter"/>
</dbReference>
<dbReference type="CDD" id="cd01745">
    <property type="entry name" value="GATase1_2"/>
    <property type="match status" value="1"/>
</dbReference>
<dbReference type="OrthoDB" id="9813383at2"/>
<keyword evidence="1" id="KW-0378">Hydrolase</keyword>
<gene>
    <name evidence="1" type="ORF">FC86_GL000014</name>
</gene>
<evidence type="ECO:0000313" key="1">
    <source>
        <dbReference type="EMBL" id="KRN04566.1"/>
    </source>
</evidence>
<dbReference type="PANTHER" id="PTHR43235">
    <property type="entry name" value="GLUTAMINE AMIDOTRANSFERASE PB2B2.05-RELATED"/>
    <property type="match status" value="1"/>
</dbReference>
<dbReference type="PROSITE" id="PS51273">
    <property type="entry name" value="GATASE_TYPE_1"/>
    <property type="match status" value="1"/>
</dbReference>
<dbReference type="InterPro" id="IPR011697">
    <property type="entry name" value="Peptidase_C26"/>
</dbReference>
<reference evidence="1 2" key="1">
    <citation type="journal article" date="2015" name="Genome Announc.">
        <title>Expanding the biotechnology potential of lactobacilli through comparative genomics of 213 strains and associated genera.</title>
        <authorList>
            <person name="Sun Z."/>
            <person name="Harris H.M."/>
            <person name="McCann A."/>
            <person name="Guo C."/>
            <person name="Argimon S."/>
            <person name="Zhang W."/>
            <person name="Yang X."/>
            <person name="Jeffery I.B."/>
            <person name="Cooney J.C."/>
            <person name="Kagawa T.F."/>
            <person name="Liu W."/>
            <person name="Song Y."/>
            <person name="Salvetti E."/>
            <person name="Wrobel A."/>
            <person name="Rasinkangas P."/>
            <person name="Parkhill J."/>
            <person name="Rea M.C."/>
            <person name="O'Sullivan O."/>
            <person name="Ritari J."/>
            <person name="Douillard F.P."/>
            <person name="Paul Ross R."/>
            <person name="Yang R."/>
            <person name="Briner A.E."/>
            <person name="Felis G.E."/>
            <person name="de Vos W.M."/>
            <person name="Barrangou R."/>
            <person name="Klaenhammer T.R."/>
            <person name="Caufield P.W."/>
            <person name="Cui Y."/>
            <person name="Zhang H."/>
            <person name="O'Toole P.W."/>
        </authorList>
    </citation>
    <scope>NUCLEOTIDE SEQUENCE [LARGE SCALE GENOMIC DNA]</scope>
    <source>
        <strain evidence="1 2">DSM 23037</strain>
    </source>
</reference>
<dbReference type="GO" id="GO:0033969">
    <property type="term" value="F:gamma-glutamyl-gamma-aminobutyrate hydrolase activity"/>
    <property type="evidence" value="ECO:0007669"/>
    <property type="project" value="TreeGrafter"/>
</dbReference>
<dbReference type="PANTHER" id="PTHR43235:SF1">
    <property type="entry name" value="GLUTAMINE AMIDOTRANSFERASE PB2B2.05-RELATED"/>
    <property type="match status" value="1"/>
</dbReference>
<evidence type="ECO:0000313" key="2">
    <source>
        <dbReference type="Proteomes" id="UP000051378"/>
    </source>
</evidence>
<accession>A0A0R2DLM0</accession>
<dbReference type="SUPFAM" id="SSF52317">
    <property type="entry name" value="Class I glutamine amidotransferase-like"/>
    <property type="match status" value="1"/>
</dbReference>
<keyword evidence="2" id="KW-1185">Reference proteome</keyword>
<dbReference type="GO" id="GO:0006598">
    <property type="term" value="P:polyamine catabolic process"/>
    <property type="evidence" value="ECO:0007669"/>
    <property type="project" value="TreeGrafter"/>
</dbReference>